<proteinExistence type="predicted"/>
<dbReference type="OrthoDB" id="3524978at2"/>
<gene>
    <name evidence="1" type="ORF">Mic7113_0953</name>
</gene>
<dbReference type="KEGG" id="mic:Mic7113_0953"/>
<dbReference type="InterPro" id="IPR017601">
    <property type="entry name" value="DGQHR-contain_dom"/>
</dbReference>
<evidence type="ECO:0000313" key="2">
    <source>
        <dbReference type="Proteomes" id="UP000010471"/>
    </source>
</evidence>
<dbReference type="NCBIfam" id="TIGR03187">
    <property type="entry name" value="DGQHR"/>
    <property type="match status" value="1"/>
</dbReference>
<sequence length="365" mass="41186">MAIPSFEYVLPVIRGIQAGREYYISMCPARYIPKLFAGNDQEVLPEMRARRTSNKTRVPEIARYILDNRKDYTFSAITASIDADITFEPIGTEAEARKIGRLRVPMDARFAIHDGEHRRAAFELALQEKPELGYETIALILFLDIGLKRSQQMCLDLNRYPVPLDPSLTILYDHRDERASLVRAVIKEVPVFRTLTDMERSSLPSRSGKLFTLSSIYNATLALLANGQNAEVNEQIELAAGYWNAVTRYMPDWEMVLQKKVAASEMRRDYVHCHAIALTGLGRVGASLLSIYPDGWEEHLAGLARIDWSRSNPDWQGRIMSKGGISQSQISVSRMTAYIKGFLGLALTLEEEGLENTLVDVGREK</sequence>
<dbReference type="CDD" id="cd16412">
    <property type="entry name" value="dndB"/>
    <property type="match status" value="1"/>
</dbReference>
<dbReference type="eggNOG" id="ENOG502Z8U6">
    <property type="taxonomic scope" value="Bacteria"/>
</dbReference>
<dbReference type="AlphaFoldDB" id="K9WAK9"/>
<name>K9WAK9_9CYAN</name>
<dbReference type="EMBL" id="CP003630">
    <property type="protein sequence ID" value="AFZ16851.1"/>
    <property type="molecule type" value="Genomic_DNA"/>
</dbReference>
<organism evidence="1 2">
    <name type="scientific">Allocoleopsis franciscana PCC 7113</name>
    <dbReference type="NCBI Taxonomy" id="1173027"/>
    <lineage>
        <taxon>Bacteria</taxon>
        <taxon>Bacillati</taxon>
        <taxon>Cyanobacteriota</taxon>
        <taxon>Cyanophyceae</taxon>
        <taxon>Coleofasciculales</taxon>
        <taxon>Coleofasciculaceae</taxon>
        <taxon>Allocoleopsis</taxon>
        <taxon>Allocoleopsis franciscana</taxon>
    </lineage>
</organism>
<dbReference type="Pfam" id="PF14072">
    <property type="entry name" value="DndB"/>
    <property type="match status" value="1"/>
</dbReference>
<dbReference type="HOGENOM" id="CLU_036711_1_0_3"/>
<keyword evidence="2" id="KW-1185">Reference proteome</keyword>
<dbReference type="REBASE" id="632168">
    <property type="entry name" value="M.Msp7113DndBP"/>
</dbReference>
<dbReference type="NCBIfam" id="TIGR03233">
    <property type="entry name" value="DNA_S_dndB"/>
    <property type="match status" value="1"/>
</dbReference>
<dbReference type="PATRIC" id="fig|1173027.3.peg.1050"/>
<accession>K9WAK9</accession>
<dbReference type="InterPro" id="IPR017642">
    <property type="entry name" value="DNA_S_mod_DndB"/>
</dbReference>
<reference evidence="1 2" key="1">
    <citation type="submission" date="2012-06" db="EMBL/GenBank/DDBJ databases">
        <title>Finished chromosome of genome of Microcoleus sp. PCC 7113.</title>
        <authorList>
            <consortium name="US DOE Joint Genome Institute"/>
            <person name="Gugger M."/>
            <person name="Coursin T."/>
            <person name="Rippka R."/>
            <person name="Tandeau De Marsac N."/>
            <person name="Huntemann M."/>
            <person name="Wei C.-L."/>
            <person name="Han J."/>
            <person name="Detter J.C."/>
            <person name="Han C."/>
            <person name="Tapia R."/>
            <person name="Chen A."/>
            <person name="Kyrpides N."/>
            <person name="Mavromatis K."/>
            <person name="Markowitz V."/>
            <person name="Szeto E."/>
            <person name="Ivanova N."/>
            <person name="Pagani I."/>
            <person name="Pati A."/>
            <person name="Goodwin L."/>
            <person name="Nordberg H.P."/>
            <person name="Cantor M.N."/>
            <person name="Hua S.X."/>
            <person name="Woyke T."/>
            <person name="Kerfeld C.A."/>
        </authorList>
    </citation>
    <scope>NUCLEOTIDE SEQUENCE [LARGE SCALE GENOMIC DNA]</scope>
    <source>
        <strain evidence="1 2">PCC 7113</strain>
    </source>
</reference>
<evidence type="ECO:0000313" key="1">
    <source>
        <dbReference type="EMBL" id="AFZ16851.1"/>
    </source>
</evidence>
<dbReference type="STRING" id="1173027.Mic7113_0953"/>
<dbReference type="Proteomes" id="UP000010471">
    <property type="component" value="Chromosome"/>
</dbReference>
<protein>
    <submittedName>
        <fullName evidence="1">DNA sulfur modification protein DndB</fullName>
    </submittedName>
</protein>
<dbReference type="RefSeq" id="WP_015181011.1">
    <property type="nucleotide sequence ID" value="NC_019738.1"/>
</dbReference>